<dbReference type="EMBL" id="BOOR01000068">
    <property type="protein sequence ID" value="GII58634.1"/>
    <property type="molecule type" value="Genomic_DNA"/>
</dbReference>
<protein>
    <recommendedName>
        <fullName evidence="3">SAM-dependent methyltransferase</fullName>
    </recommendedName>
</protein>
<dbReference type="RefSeq" id="WP_239119595.1">
    <property type="nucleotide sequence ID" value="NZ_BOOR01000068.1"/>
</dbReference>
<dbReference type="Gene3D" id="3.40.50.150">
    <property type="entry name" value="Vaccinia Virus protein VP39"/>
    <property type="match status" value="1"/>
</dbReference>
<proteinExistence type="predicted"/>
<dbReference type="Proteomes" id="UP000605992">
    <property type="component" value="Unassembled WGS sequence"/>
</dbReference>
<dbReference type="InterPro" id="IPR029063">
    <property type="entry name" value="SAM-dependent_MTases_sf"/>
</dbReference>
<comment type="caution">
    <text evidence="1">The sequence shown here is derived from an EMBL/GenBank/DDBJ whole genome shotgun (WGS) entry which is preliminary data.</text>
</comment>
<organism evidence="1 2">
    <name type="scientific">Planotetraspora thailandica</name>
    <dbReference type="NCBI Taxonomy" id="487172"/>
    <lineage>
        <taxon>Bacteria</taxon>
        <taxon>Bacillati</taxon>
        <taxon>Actinomycetota</taxon>
        <taxon>Actinomycetes</taxon>
        <taxon>Streptosporangiales</taxon>
        <taxon>Streptosporangiaceae</taxon>
        <taxon>Planotetraspora</taxon>
    </lineage>
</organism>
<name>A0A8J4DDJ0_9ACTN</name>
<sequence>MAEDAALPPGIDVHIPNAARMYNYFLGGKDNFAVDREAAERVLAVAPEARQLARRNRAFLRRAVRHLAAEAGIRQFVDIGTGLPTEGNVHEIAGQIDPGTRVVYVDNDPVVLAHARALLSNATNTVSIEGDLREPETIFDNPELLSLIDFSEPVAVLLLAVLHFLPDGDRPAELVARLRDTLPPSSYLVLSHVTAEERAGSAQEGAAVYQKASSSVTLRTRSQISGFFDGFELLDPGVVRLDEWRPDHDATMASRALDLPTWFLCGIGRVSDPQE</sequence>
<dbReference type="InterPro" id="IPR006764">
    <property type="entry name" value="SAM_dep_MeTrfase_SAV2177_type"/>
</dbReference>
<dbReference type="SUPFAM" id="SSF53335">
    <property type="entry name" value="S-adenosyl-L-methionine-dependent methyltransferases"/>
    <property type="match status" value="1"/>
</dbReference>
<keyword evidence="2" id="KW-1185">Reference proteome</keyword>
<evidence type="ECO:0000313" key="2">
    <source>
        <dbReference type="Proteomes" id="UP000605992"/>
    </source>
</evidence>
<dbReference type="AlphaFoldDB" id="A0A8J4DDJ0"/>
<reference evidence="1" key="1">
    <citation type="submission" date="2021-01" db="EMBL/GenBank/DDBJ databases">
        <title>Whole genome shotgun sequence of Planotetraspora thailandica NBRC 104271.</title>
        <authorList>
            <person name="Komaki H."/>
            <person name="Tamura T."/>
        </authorList>
    </citation>
    <scope>NUCLEOTIDE SEQUENCE</scope>
    <source>
        <strain evidence="1">NBRC 104271</strain>
    </source>
</reference>
<gene>
    <name evidence="1" type="ORF">Pth03_70230</name>
</gene>
<dbReference type="Pfam" id="PF04672">
    <property type="entry name" value="Methyltransf_19"/>
    <property type="match status" value="1"/>
</dbReference>
<evidence type="ECO:0008006" key="3">
    <source>
        <dbReference type="Google" id="ProtNLM"/>
    </source>
</evidence>
<dbReference type="PIRSF" id="PIRSF017393">
    <property type="entry name" value="MTase_SAV2177"/>
    <property type="match status" value="1"/>
</dbReference>
<accession>A0A8J4DDJ0</accession>
<evidence type="ECO:0000313" key="1">
    <source>
        <dbReference type="EMBL" id="GII58634.1"/>
    </source>
</evidence>